<reference evidence="3 4" key="1">
    <citation type="journal article" date="2015" name="Biotechnol. Biofuels">
        <title>Enhanced degradation of softwood versus hardwood by the white-rot fungus Pycnoporus coccineus.</title>
        <authorList>
            <person name="Couturier M."/>
            <person name="Navarro D."/>
            <person name="Chevret D."/>
            <person name="Henrissat B."/>
            <person name="Piumi F."/>
            <person name="Ruiz-Duenas F.J."/>
            <person name="Martinez A.T."/>
            <person name="Grigoriev I.V."/>
            <person name="Riley R."/>
            <person name="Lipzen A."/>
            <person name="Berrin J.G."/>
            <person name="Master E.R."/>
            <person name="Rosso M.N."/>
        </authorList>
    </citation>
    <scope>NUCLEOTIDE SEQUENCE [LARGE SCALE GENOMIC DNA]</scope>
    <source>
        <strain evidence="3 4">BRFM310</strain>
    </source>
</reference>
<dbReference type="EMBL" id="KZ084137">
    <property type="protein sequence ID" value="OSC98535.1"/>
    <property type="molecule type" value="Genomic_DNA"/>
</dbReference>
<organism evidence="3 4">
    <name type="scientific">Trametes coccinea (strain BRFM310)</name>
    <name type="common">Pycnoporus coccineus</name>
    <dbReference type="NCBI Taxonomy" id="1353009"/>
    <lineage>
        <taxon>Eukaryota</taxon>
        <taxon>Fungi</taxon>
        <taxon>Dikarya</taxon>
        <taxon>Basidiomycota</taxon>
        <taxon>Agaricomycotina</taxon>
        <taxon>Agaricomycetes</taxon>
        <taxon>Polyporales</taxon>
        <taxon>Polyporaceae</taxon>
        <taxon>Trametes</taxon>
    </lineage>
</organism>
<keyword evidence="4" id="KW-1185">Reference proteome</keyword>
<name>A0A1Y2IBM1_TRAC3</name>
<gene>
    <name evidence="3" type="ORF">PYCCODRAFT_1439236</name>
</gene>
<evidence type="ECO:0000313" key="4">
    <source>
        <dbReference type="Proteomes" id="UP000193067"/>
    </source>
</evidence>
<evidence type="ECO:0000256" key="2">
    <source>
        <dbReference type="SAM" id="SignalP"/>
    </source>
</evidence>
<evidence type="ECO:0000313" key="3">
    <source>
        <dbReference type="EMBL" id="OSC98535.1"/>
    </source>
</evidence>
<feature type="signal peptide" evidence="2">
    <location>
        <begin position="1"/>
        <end position="20"/>
    </location>
</feature>
<feature type="region of interest" description="Disordered" evidence="1">
    <location>
        <begin position="60"/>
        <end position="83"/>
    </location>
</feature>
<accession>A0A1Y2IBM1</accession>
<sequence>MRFFAFVVALLTLAAGSAHAQTVTTTDALGETVVEFITIDQNLGLPTTEILQTLTATTTTTTAPDGQQGPVGQPEPTTDDGSPTVYTYTTTDALGDLTAVVDTFTPTFLTTSTWLSAPAGTILDYTAWRSEVGTNTVAPSISAARVRWKVESGWLGIAASLLAGVAGGAWLALA</sequence>
<keyword evidence="2" id="KW-0732">Signal</keyword>
<dbReference type="Proteomes" id="UP000193067">
    <property type="component" value="Unassembled WGS sequence"/>
</dbReference>
<dbReference type="AlphaFoldDB" id="A0A1Y2IBM1"/>
<protein>
    <submittedName>
        <fullName evidence="3">Uncharacterized protein</fullName>
    </submittedName>
</protein>
<dbReference type="OrthoDB" id="3257429at2759"/>
<feature type="chain" id="PRO_5010985170" evidence="2">
    <location>
        <begin position="21"/>
        <end position="174"/>
    </location>
</feature>
<evidence type="ECO:0000256" key="1">
    <source>
        <dbReference type="SAM" id="MobiDB-lite"/>
    </source>
</evidence>
<proteinExistence type="predicted"/>